<proteinExistence type="predicted"/>
<name>A0A165X1N3_9AGAM</name>
<feature type="region of interest" description="Disordered" evidence="1">
    <location>
        <begin position="30"/>
        <end position="73"/>
    </location>
</feature>
<evidence type="ECO:0000256" key="1">
    <source>
        <dbReference type="SAM" id="MobiDB-lite"/>
    </source>
</evidence>
<feature type="compositionally biased region" description="Basic and acidic residues" evidence="1">
    <location>
        <begin position="30"/>
        <end position="51"/>
    </location>
</feature>
<feature type="compositionally biased region" description="Polar residues" evidence="1">
    <location>
        <begin position="53"/>
        <end position="62"/>
    </location>
</feature>
<dbReference type="EMBL" id="KV417731">
    <property type="protein sequence ID" value="KZP08110.1"/>
    <property type="molecule type" value="Genomic_DNA"/>
</dbReference>
<accession>A0A165X1N3</accession>
<evidence type="ECO:0000313" key="3">
    <source>
        <dbReference type="Proteomes" id="UP000076532"/>
    </source>
</evidence>
<gene>
    <name evidence="2" type="ORF">FIBSPDRAFT_1052598</name>
</gene>
<dbReference type="AlphaFoldDB" id="A0A165X1N3"/>
<dbReference type="Proteomes" id="UP000076532">
    <property type="component" value="Unassembled WGS sequence"/>
</dbReference>
<keyword evidence="3" id="KW-1185">Reference proteome</keyword>
<evidence type="ECO:0000313" key="2">
    <source>
        <dbReference type="EMBL" id="KZP08110.1"/>
    </source>
</evidence>
<sequence length="156" mass="17497">MLPHISTSPILDAQMFQQCELRQYDEAQECDSHHHSDSVSDDTSHGSEAHDSCYTSPNSSIESPPAHTIPRRVRARPITQVKKRKFIARPLGPPLVRCGGCMQHTFTWNAMIRGGRQLRNACFYRKGDQTCVQCLAVYASPPWTDVRASARGSGNW</sequence>
<protein>
    <submittedName>
        <fullName evidence="2">Uncharacterized protein</fullName>
    </submittedName>
</protein>
<reference evidence="2 3" key="1">
    <citation type="journal article" date="2016" name="Mol. Biol. Evol.">
        <title>Comparative Genomics of Early-Diverging Mushroom-Forming Fungi Provides Insights into the Origins of Lignocellulose Decay Capabilities.</title>
        <authorList>
            <person name="Nagy L.G."/>
            <person name="Riley R."/>
            <person name="Tritt A."/>
            <person name="Adam C."/>
            <person name="Daum C."/>
            <person name="Floudas D."/>
            <person name="Sun H."/>
            <person name="Yadav J.S."/>
            <person name="Pangilinan J."/>
            <person name="Larsson K.H."/>
            <person name="Matsuura K."/>
            <person name="Barry K."/>
            <person name="Labutti K."/>
            <person name="Kuo R."/>
            <person name="Ohm R.A."/>
            <person name="Bhattacharya S.S."/>
            <person name="Shirouzu T."/>
            <person name="Yoshinaga Y."/>
            <person name="Martin F.M."/>
            <person name="Grigoriev I.V."/>
            <person name="Hibbett D.S."/>
        </authorList>
    </citation>
    <scope>NUCLEOTIDE SEQUENCE [LARGE SCALE GENOMIC DNA]</scope>
    <source>
        <strain evidence="2 3">CBS 109695</strain>
    </source>
</reference>
<organism evidence="2 3">
    <name type="scientific">Athelia psychrophila</name>
    <dbReference type="NCBI Taxonomy" id="1759441"/>
    <lineage>
        <taxon>Eukaryota</taxon>
        <taxon>Fungi</taxon>
        <taxon>Dikarya</taxon>
        <taxon>Basidiomycota</taxon>
        <taxon>Agaricomycotina</taxon>
        <taxon>Agaricomycetes</taxon>
        <taxon>Agaricomycetidae</taxon>
        <taxon>Atheliales</taxon>
        <taxon>Atheliaceae</taxon>
        <taxon>Athelia</taxon>
    </lineage>
</organism>